<name>A0A672LEH0_SINGR</name>
<feature type="domain" description="Ubiquitin-like" evidence="1">
    <location>
        <begin position="32"/>
        <end position="89"/>
    </location>
</feature>
<keyword evidence="3" id="KW-1185">Reference proteome</keyword>
<reference evidence="2" key="1">
    <citation type="submission" date="2025-08" db="UniProtKB">
        <authorList>
            <consortium name="Ensembl"/>
        </authorList>
    </citation>
    <scope>IDENTIFICATION</scope>
</reference>
<dbReference type="InParanoid" id="A0A672LEH0"/>
<dbReference type="Gene3D" id="3.10.20.90">
    <property type="entry name" value="Phosphatidylinositol 3-kinase Catalytic Subunit, Chain A, domain 1"/>
    <property type="match status" value="1"/>
</dbReference>
<dbReference type="InterPro" id="IPR029071">
    <property type="entry name" value="Ubiquitin-like_domsf"/>
</dbReference>
<evidence type="ECO:0000313" key="3">
    <source>
        <dbReference type="Proteomes" id="UP000472262"/>
    </source>
</evidence>
<dbReference type="Pfam" id="PF00240">
    <property type="entry name" value="ubiquitin"/>
    <property type="match status" value="1"/>
</dbReference>
<dbReference type="InterPro" id="IPR000626">
    <property type="entry name" value="Ubiquitin-like_dom"/>
</dbReference>
<reference evidence="2" key="2">
    <citation type="submission" date="2025-09" db="UniProtKB">
        <authorList>
            <consortium name="Ensembl"/>
        </authorList>
    </citation>
    <scope>IDENTIFICATION</scope>
</reference>
<evidence type="ECO:0000313" key="2">
    <source>
        <dbReference type="Ensembl" id="ENSSGRP00000022166.1"/>
    </source>
</evidence>
<dbReference type="CDD" id="cd17039">
    <property type="entry name" value="Ubl_ubiquitin_like"/>
    <property type="match status" value="1"/>
</dbReference>
<proteinExistence type="predicted"/>
<accession>A0A672LEH0</accession>
<dbReference type="AlphaFoldDB" id="A0A672LEH0"/>
<dbReference type="Proteomes" id="UP000472262">
    <property type="component" value="Unassembled WGS sequence"/>
</dbReference>
<sequence length="90" mass="10145">MGRTYQVSVIGMQGEKKTIDVANSEEEFNNMTVEKFKKKLAEKLPQEASDLSALRLLYTSKQLNDTDKFSDHGIKDKAIICIIIRLPGGR</sequence>
<dbReference type="SMART" id="SM00213">
    <property type="entry name" value="UBQ"/>
    <property type="match status" value="1"/>
</dbReference>
<dbReference type="Ensembl" id="ENSSGRT00000023916.1">
    <property type="protein sequence ID" value="ENSSGRP00000022166.1"/>
    <property type="gene ID" value="ENSSGRG00000013207.1"/>
</dbReference>
<evidence type="ECO:0000259" key="1">
    <source>
        <dbReference type="PROSITE" id="PS50053"/>
    </source>
</evidence>
<organism evidence="2 3">
    <name type="scientific">Sinocyclocheilus grahami</name>
    <name type="common">Dianchi golden-line fish</name>
    <name type="synonym">Barbus grahami</name>
    <dbReference type="NCBI Taxonomy" id="75366"/>
    <lineage>
        <taxon>Eukaryota</taxon>
        <taxon>Metazoa</taxon>
        <taxon>Chordata</taxon>
        <taxon>Craniata</taxon>
        <taxon>Vertebrata</taxon>
        <taxon>Euteleostomi</taxon>
        <taxon>Actinopterygii</taxon>
        <taxon>Neopterygii</taxon>
        <taxon>Teleostei</taxon>
        <taxon>Ostariophysi</taxon>
        <taxon>Cypriniformes</taxon>
        <taxon>Cyprinidae</taxon>
        <taxon>Cyprininae</taxon>
        <taxon>Sinocyclocheilus</taxon>
    </lineage>
</organism>
<dbReference type="OMA" id="MVDLCNT"/>
<dbReference type="SUPFAM" id="SSF54236">
    <property type="entry name" value="Ubiquitin-like"/>
    <property type="match status" value="1"/>
</dbReference>
<protein>
    <recommendedName>
        <fullName evidence="1">Ubiquitin-like domain-containing protein</fullName>
    </recommendedName>
</protein>
<dbReference type="PROSITE" id="PS50053">
    <property type="entry name" value="UBIQUITIN_2"/>
    <property type="match status" value="1"/>
</dbReference>